<proteinExistence type="predicted"/>
<dbReference type="PANTHER" id="PTHR48238">
    <property type="entry name" value="BNACNNG09570D PROTEIN"/>
    <property type="match status" value="1"/>
</dbReference>
<dbReference type="AlphaFoldDB" id="A0A7I8L520"/>
<feature type="region of interest" description="Disordered" evidence="1">
    <location>
        <begin position="53"/>
        <end position="83"/>
    </location>
</feature>
<name>A0A7I8L520_SPIIN</name>
<feature type="compositionally biased region" description="Basic and acidic residues" evidence="1">
    <location>
        <begin position="53"/>
        <end position="67"/>
    </location>
</feature>
<organism evidence="2 3">
    <name type="scientific">Spirodela intermedia</name>
    <name type="common">Intermediate duckweed</name>
    <dbReference type="NCBI Taxonomy" id="51605"/>
    <lineage>
        <taxon>Eukaryota</taxon>
        <taxon>Viridiplantae</taxon>
        <taxon>Streptophyta</taxon>
        <taxon>Embryophyta</taxon>
        <taxon>Tracheophyta</taxon>
        <taxon>Spermatophyta</taxon>
        <taxon>Magnoliopsida</taxon>
        <taxon>Liliopsida</taxon>
        <taxon>Araceae</taxon>
        <taxon>Lemnoideae</taxon>
        <taxon>Spirodela</taxon>
    </lineage>
</organism>
<reference evidence="2" key="1">
    <citation type="submission" date="2020-02" db="EMBL/GenBank/DDBJ databases">
        <authorList>
            <person name="Scholz U."/>
            <person name="Mascher M."/>
            <person name="Fiebig A."/>
        </authorList>
    </citation>
    <scope>NUCLEOTIDE SEQUENCE</scope>
</reference>
<sequence>MLGVRRPPPPFSLDDLELERSAAASKVRKDHALSIYEATLQKLRLGSRRAFRKVEIPKEEPPKHDADAPPTPMEADASPKSLR</sequence>
<evidence type="ECO:0000313" key="3">
    <source>
        <dbReference type="Proteomes" id="UP000663760"/>
    </source>
</evidence>
<dbReference type="OrthoDB" id="688023at2759"/>
<evidence type="ECO:0000313" key="2">
    <source>
        <dbReference type="EMBL" id="CAA7405109.1"/>
    </source>
</evidence>
<dbReference type="Proteomes" id="UP000663760">
    <property type="component" value="Chromosome 11"/>
</dbReference>
<gene>
    <name evidence="2" type="ORF">SI8410_11015787</name>
</gene>
<dbReference type="PANTHER" id="PTHR48238:SF1">
    <property type="entry name" value="(RAPE) HYPOTHETICAL PROTEIN"/>
    <property type="match status" value="1"/>
</dbReference>
<keyword evidence="3" id="KW-1185">Reference proteome</keyword>
<dbReference type="EMBL" id="LR746274">
    <property type="protein sequence ID" value="CAA7405109.1"/>
    <property type="molecule type" value="Genomic_DNA"/>
</dbReference>
<accession>A0A7I8L520</accession>
<protein>
    <submittedName>
        <fullName evidence="2">Uncharacterized protein</fullName>
    </submittedName>
</protein>
<evidence type="ECO:0000256" key="1">
    <source>
        <dbReference type="SAM" id="MobiDB-lite"/>
    </source>
</evidence>